<sequence length="263" mass="28984">MEAQHGHSAACCNIPPIVSKGYEHKGKYETIGGLNTYVTGPADAKKAIFMIFDIFGFYPQTIQGADILANSDEHNKYLVLMPDITEGNPADISWYPPDTEEKQKKLGNFFQTTGLPPKCAESVPGLVKAMGEKYPSIEKWGMLGFCWGGKIVSLTVSAPSNPFVVAAECHPAMVDSKDAAQIKIPLIMIASKDEDAEEVKKFEANLTGEKHVETFNDQIHGFMAARSNLEDEGVKKEYERGYKTLIQFFGKHLNVYKSAGARL</sequence>
<evidence type="ECO:0000313" key="2">
    <source>
        <dbReference type="EMBL" id="APA11808.1"/>
    </source>
</evidence>
<dbReference type="Gene3D" id="3.40.50.1820">
    <property type="entry name" value="alpha/beta hydrolase"/>
    <property type="match status" value="1"/>
</dbReference>
<dbReference type="InterPro" id="IPR029058">
    <property type="entry name" value="AB_hydrolase_fold"/>
</dbReference>
<dbReference type="PANTHER" id="PTHR47668">
    <property type="entry name" value="DIENELACTONE HYDROLASE FAMILY PROTEIN (AFU_ORTHOLOGUE AFUA_6G01940)"/>
    <property type="match status" value="1"/>
</dbReference>
<dbReference type="GO" id="GO:0016787">
    <property type="term" value="F:hydrolase activity"/>
    <property type="evidence" value="ECO:0007669"/>
    <property type="project" value="InterPro"/>
</dbReference>
<organism evidence="2 3">
    <name type="scientific">Sclerotinia sclerotiorum (strain ATCC 18683 / 1980 / Ss-1)</name>
    <name type="common">White mold</name>
    <name type="synonym">Whetzelinia sclerotiorum</name>
    <dbReference type="NCBI Taxonomy" id="665079"/>
    <lineage>
        <taxon>Eukaryota</taxon>
        <taxon>Fungi</taxon>
        <taxon>Dikarya</taxon>
        <taxon>Ascomycota</taxon>
        <taxon>Pezizomycotina</taxon>
        <taxon>Leotiomycetes</taxon>
        <taxon>Helotiales</taxon>
        <taxon>Sclerotiniaceae</taxon>
        <taxon>Sclerotinia</taxon>
    </lineage>
</organism>
<dbReference type="InterPro" id="IPR002925">
    <property type="entry name" value="Dienelactn_hydro"/>
</dbReference>
<dbReference type="EMBL" id="CP017821">
    <property type="protein sequence ID" value="APA11808.1"/>
    <property type="molecule type" value="Genomic_DNA"/>
</dbReference>
<dbReference type="PANTHER" id="PTHR47668:SF1">
    <property type="entry name" value="DIENELACTONE HYDROLASE DOMAIN-CONTAINING PROTEIN-RELATED"/>
    <property type="match status" value="1"/>
</dbReference>
<name>A0A1D9QA75_SCLS1</name>
<dbReference type="OrthoDB" id="2147163at2759"/>
<evidence type="ECO:0000259" key="1">
    <source>
        <dbReference type="Pfam" id="PF01738"/>
    </source>
</evidence>
<reference evidence="3" key="1">
    <citation type="journal article" date="2017" name="Genome Biol. Evol.">
        <title>The complete genome sequence of the phytopathogenic fungus Sclerotinia sclerotiorum reveals insights into the genome architecture of broad host range pathogens.</title>
        <authorList>
            <person name="Derbyshire M."/>
            <person name="Denton-Giles M."/>
            <person name="Hegedus D."/>
            <person name="Seifbarghy S."/>
            <person name="Rollins J."/>
            <person name="van Kan J."/>
            <person name="Seidl M.F."/>
            <person name="Faino L."/>
            <person name="Mbengue M."/>
            <person name="Navaud O."/>
            <person name="Raffaele S."/>
            <person name="Hammond-Kosack K."/>
            <person name="Heard S."/>
            <person name="Oliver R."/>
        </authorList>
    </citation>
    <scope>NUCLEOTIDE SEQUENCE [LARGE SCALE GENOMIC DNA]</scope>
    <source>
        <strain evidence="3">ATCC 18683 / 1980 / Ss-1</strain>
    </source>
</reference>
<proteinExistence type="predicted"/>
<dbReference type="Proteomes" id="UP000177798">
    <property type="component" value="Chromosome 8"/>
</dbReference>
<evidence type="ECO:0000313" key="3">
    <source>
        <dbReference type="Proteomes" id="UP000177798"/>
    </source>
</evidence>
<dbReference type="Pfam" id="PF01738">
    <property type="entry name" value="DLH"/>
    <property type="match status" value="1"/>
</dbReference>
<dbReference type="AlphaFoldDB" id="A0A1D9QA75"/>
<gene>
    <name evidence="2" type="ORF">sscle_08g065780</name>
</gene>
<dbReference type="VEuPathDB" id="FungiDB:sscle_08g065780"/>
<accession>A0A1D9QA75</accession>
<dbReference type="SUPFAM" id="SSF53474">
    <property type="entry name" value="alpha/beta-Hydrolases"/>
    <property type="match status" value="1"/>
</dbReference>
<feature type="domain" description="Dienelactone hydrolase" evidence="1">
    <location>
        <begin position="35"/>
        <end position="252"/>
    </location>
</feature>
<protein>
    <recommendedName>
        <fullName evidence="1">Dienelactone hydrolase domain-containing protein</fullName>
    </recommendedName>
</protein>